<keyword evidence="3" id="KW-1185">Reference proteome</keyword>
<gene>
    <name evidence="2" type="ORF">LTR25_005752</name>
</gene>
<comment type="caution">
    <text evidence="2">The sequence shown here is derived from an EMBL/GenBank/DDBJ whole genome shotgun (WGS) entry which is preliminary data.</text>
</comment>
<name>A0AAV9Q6M7_9PEZI</name>
<dbReference type="EMBL" id="JAXLQG010000009">
    <property type="protein sequence ID" value="KAK5535850.1"/>
    <property type="molecule type" value="Genomic_DNA"/>
</dbReference>
<reference evidence="2 3" key="1">
    <citation type="submission" date="2023-06" db="EMBL/GenBank/DDBJ databases">
        <title>Black Yeasts Isolated from many extreme environments.</title>
        <authorList>
            <person name="Coleine C."/>
            <person name="Stajich J.E."/>
            <person name="Selbmann L."/>
        </authorList>
    </citation>
    <scope>NUCLEOTIDE SEQUENCE [LARGE SCALE GENOMIC DNA]</scope>
    <source>
        <strain evidence="2 3">CCFEE 5887</strain>
    </source>
</reference>
<evidence type="ECO:0000313" key="3">
    <source>
        <dbReference type="Proteomes" id="UP001345827"/>
    </source>
</evidence>
<evidence type="ECO:0000313" key="2">
    <source>
        <dbReference type="EMBL" id="KAK5535850.1"/>
    </source>
</evidence>
<dbReference type="Proteomes" id="UP001345827">
    <property type="component" value="Unassembled WGS sequence"/>
</dbReference>
<proteinExistence type="predicted"/>
<protein>
    <submittedName>
        <fullName evidence="2">Uncharacterized protein</fullName>
    </submittedName>
</protein>
<feature type="compositionally biased region" description="Basic and acidic residues" evidence="1">
    <location>
        <begin position="20"/>
        <end position="33"/>
    </location>
</feature>
<evidence type="ECO:0000256" key="1">
    <source>
        <dbReference type="SAM" id="MobiDB-lite"/>
    </source>
</evidence>
<feature type="region of interest" description="Disordered" evidence="1">
    <location>
        <begin position="1"/>
        <end position="114"/>
    </location>
</feature>
<feature type="compositionally biased region" description="Polar residues" evidence="1">
    <location>
        <begin position="71"/>
        <end position="84"/>
    </location>
</feature>
<feature type="compositionally biased region" description="Low complexity" evidence="1">
    <location>
        <begin position="95"/>
        <end position="105"/>
    </location>
</feature>
<organism evidence="2 3">
    <name type="scientific">Vermiconidia calcicola</name>
    <dbReference type="NCBI Taxonomy" id="1690605"/>
    <lineage>
        <taxon>Eukaryota</taxon>
        <taxon>Fungi</taxon>
        <taxon>Dikarya</taxon>
        <taxon>Ascomycota</taxon>
        <taxon>Pezizomycotina</taxon>
        <taxon>Dothideomycetes</taxon>
        <taxon>Dothideomycetidae</taxon>
        <taxon>Mycosphaerellales</taxon>
        <taxon>Extremaceae</taxon>
        <taxon>Vermiconidia</taxon>
    </lineage>
</organism>
<feature type="compositionally biased region" description="Basic and acidic residues" evidence="1">
    <location>
        <begin position="45"/>
        <end position="58"/>
    </location>
</feature>
<sequence>MKEHGTIEQIQNYPVQPKNGTKDEHSPKDEAKGPCEALDTSPTETEQHVGSRPEDANRSSDQYKPGPIAQALQTMTDTLSSPANSDEGEEDKYGYRSTSYRGGYYHDSSESPKDYTACSASDCGYCGHCGY</sequence>
<accession>A0AAV9Q6M7</accession>
<dbReference type="AlphaFoldDB" id="A0AAV9Q6M7"/>